<dbReference type="SMART" id="SM00320">
    <property type="entry name" value="WD40"/>
    <property type="match status" value="5"/>
</dbReference>
<dbReference type="PANTHER" id="PTHR44675">
    <property type="entry name" value="PAK1 INTERACTING PROTEIN 1"/>
    <property type="match status" value="1"/>
</dbReference>
<dbReference type="PANTHER" id="PTHR44675:SF1">
    <property type="entry name" value="P21-ACTIVATED PROTEIN KINASE-INTERACTING PROTEIN 1"/>
    <property type="match status" value="1"/>
</dbReference>
<dbReference type="EMBL" id="CH940653">
    <property type="protein sequence ID" value="EDW62864.2"/>
    <property type="molecule type" value="Genomic_DNA"/>
</dbReference>
<dbReference type="Gene3D" id="2.130.10.10">
    <property type="entry name" value="YVTN repeat-like/Quinoprotein amine dehydrogenase"/>
    <property type="match status" value="2"/>
</dbReference>
<gene>
    <name evidence="4" type="primary">Dvir\GJ16376</name>
    <name evidence="4" type="ORF">Dvir_GJ16376</name>
</gene>
<dbReference type="Pfam" id="PF00400">
    <property type="entry name" value="WD40"/>
    <property type="match status" value="2"/>
</dbReference>
<dbReference type="HOGENOM" id="CLU_031466_3_0_1"/>
<dbReference type="InterPro" id="IPR015943">
    <property type="entry name" value="WD40/YVTN_repeat-like_dom_sf"/>
</dbReference>
<comment type="function">
    <text evidence="1">Negatively regulates the PAK1 kinase. PAK1 is a member of the PAK kinase family, which has been shown to play a positive role in the regulation of signaling pathways involving MAPK8 and RELA. PAK1 exists as an inactive homodimer, which is activated by binding of small GTPases such as CDC42 to an N-terminal regulatory domain. PAK1IP1 also binds to the N-terminus of PAK1, and inhibits the specific activation of PAK1 by CDC42. May be involved in ribosomal large subunit assembly.</text>
</comment>
<dbReference type="STRING" id="7244.B4M7U7"/>
<keyword evidence="2" id="KW-0853">WD repeat</keyword>
<dbReference type="InParanoid" id="B4M7U7"/>
<dbReference type="Proteomes" id="UP000008792">
    <property type="component" value="Unassembled WGS sequence"/>
</dbReference>
<feature type="compositionally biased region" description="Basic residues" evidence="3">
    <location>
        <begin position="407"/>
        <end position="416"/>
    </location>
</feature>
<organism evidence="4 5">
    <name type="scientific">Drosophila virilis</name>
    <name type="common">Fruit fly</name>
    <dbReference type="NCBI Taxonomy" id="7244"/>
    <lineage>
        <taxon>Eukaryota</taxon>
        <taxon>Metazoa</taxon>
        <taxon>Ecdysozoa</taxon>
        <taxon>Arthropoda</taxon>
        <taxon>Hexapoda</taxon>
        <taxon>Insecta</taxon>
        <taxon>Pterygota</taxon>
        <taxon>Neoptera</taxon>
        <taxon>Endopterygota</taxon>
        <taxon>Diptera</taxon>
        <taxon>Brachycera</taxon>
        <taxon>Muscomorpha</taxon>
        <taxon>Ephydroidea</taxon>
        <taxon>Drosophilidae</taxon>
        <taxon>Drosophila</taxon>
    </lineage>
</organism>
<reference evidence="4 5" key="1">
    <citation type="journal article" date="2007" name="Nature">
        <title>Evolution of genes and genomes on the Drosophila phylogeny.</title>
        <authorList>
            <consortium name="Drosophila 12 Genomes Consortium"/>
            <person name="Clark A.G."/>
            <person name="Eisen M.B."/>
            <person name="Smith D.R."/>
            <person name="Bergman C.M."/>
            <person name="Oliver B."/>
            <person name="Markow T.A."/>
            <person name="Kaufman T.C."/>
            <person name="Kellis M."/>
            <person name="Gelbart W."/>
            <person name="Iyer V.N."/>
            <person name="Pollard D.A."/>
            <person name="Sackton T.B."/>
            <person name="Larracuente A.M."/>
            <person name="Singh N.D."/>
            <person name="Abad J.P."/>
            <person name="Abt D.N."/>
            <person name="Adryan B."/>
            <person name="Aguade M."/>
            <person name="Akashi H."/>
            <person name="Anderson W.W."/>
            <person name="Aquadro C.F."/>
            <person name="Ardell D.H."/>
            <person name="Arguello R."/>
            <person name="Artieri C.G."/>
            <person name="Barbash D.A."/>
            <person name="Barker D."/>
            <person name="Barsanti P."/>
            <person name="Batterham P."/>
            <person name="Batzoglou S."/>
            <person name="Begun D."/>
            <person name="Bhutkar A."/>
            <person name="Blanco E."/>
            <person name="Bosak S.A."/>
            <person name="Bradley R.K."/>
            <person name="Brand A.D."/>
            <person name="Brent M.R."/>
            <person name="Brooks A.N."/>
            <person name="Brown R.H."/>
            <person name="Butlin R.K."/>
            <person name="Caggese C."/>
            <person name="Calvi B.R."/>
            <person name="Bernardo de Carvalho A."/>
            <person name="Caspi A."/>
            <person name="Castrezana S."/>
            <person name="Celniker S.E."/>
            <person name="Chang J.L."/>
            <person name="Chapple C."/>
            <person name="Chatterji S."/>
            <person name="Chinwalla A."/>
            <person name="Civetta A."/>
            <person name="Clifton S.W."/>
            <person name="Comeron J.M."/>
            <person name="Costello J.C."/>
            <person name="Coyne J.A."/>
            <person name="Daub J."/>
            <person name="David R.G."/>
            <person name="Delcher A.L."/>
            <person name="Delehaunty K."/>
            <person name="Do C.B."/>
            <person name="Ebling H."/>
            <person name="Edwards K."/>
            <person name="Eickbush T."/>
            <person name="Evans J.D."/>
            <person name="Filipski A."/>
            <person name="Findeiss S."/>
            <person name="Freyhult E."/>
            <person name="Fulton L."/>
            <person name="Fulton R."/>
            <person name="Garcia A.C."/>
            <person name="Gardiner A."/>
            <person name="Garfield D.A."/>
            <person name="Garvin B.E."/>
            <person name="Gibson G."/>
            <person name="Gilbert D."/>
            <person name="Gnerre S."/>
            <person name="Godfrey J."/>
            <person name="Good R."/>
            <person name="Gotea V."/>
            <person name="Gravely B."/>
            <person name="Greenberg A.J."/>
            <person name="Griffiths-Jones S."/>
            <person name="Gross S."/>
            <person name="Guigo R."/>
            <person name="Gustafson E.A."/>
            <person name="Haerty W."/>
            <person name="Hahn M.W."/>
            <person name="Halligan D.L."/>
            <person name="Halpern A.L."/>
            <person name="Halter G.M."/>
            <person name="Han M.V."/>
            <person name="Heger A."/>
            <person name="Hillier L."/>
            <person name="Hinrichs A.S."/>
            <person name="Holmes I."/>
            <person name="Hoskins R.A."/>
            <person name="Hubisz M.J."/>
            <person name="Hultmark D."/>
            <person name="Huntley M.A."/>
            <person name="Jaffe D.B."/>
            <person name="Jagadeeshan S."/>
            <person name="Jeck W.R."/>
            <person name="Johnson J."/>
            <person name="Jones C.D."/>
            <person name="Jordan W.C."/>
            <person name="Karpen G.H."/>
            <person name="Kataoka E."/>
            <person name="Keightley P.D."/>
            <person name="Kheradpour P."/>
            <person name="Kirkness E.F."/>
            <person name="Koerich L.B."/>
            <person name="Kristiansen K."/>
            <person name="Kudrna D."/>
            <person name="Kulathinal R.J."/>
            <person name="Kumar S."/>
            <person name="Kwok R."/>
            <person name="Lander E."/>
            <person name="Langley C.H."/>
            <person name="Lapoint R."/>
            <person name="Lazzaro B.P."/>
            <person name="Lee S.J."/>
            <person name="Levesque L."/>
            <person name="Li R."/>
            <person name="Lin C.F."/>
            <person name="Lin M.F."/>
            <person name="Lindblad-Toh K."/>
            <person name="Llopart A."/>
            <person name="Long M."/>
            <person name="Low L."/>
            <person name="Lozovsky E."/>
            <person name="Lu J."/>
            <person name="Luo M."/>
            <person name="Machado C.A."/>
            <person name="Makalowski W."/>
            <person name="Marzo M."/>
            <person name="Matsuda M."/>
            <person name="Matzkin L."/>
            <person name="McAllister B."/>
            <person name="McBride C.S."/>
            <person name="McKernan B."/>
            <person name="McKernan K."/>
            <person name="Mendez-Lago M."/>
            <person name="Minx P."/>
            <person name="Mollenhauer M.U."/>
            <person name="Montooth K."/>
            <person name="Mount S.M."/>
            <person name="Mu X."/>
            <person name="Myers E."/>
            <person name="Negre B."/>
            <person name="Newfeld S."/>
            <person name="Nielsen R."/>
            <person name="Noor M.A."/>
            <person name="O'Grady P."/>
            <person name="Pachter L."/>
            <person name="Papaceit M."/>
            <person name="Parisi M.J."/>
            <person name="Parisi M."/>
            <person name="Parts L."/>
            <person name="Pedersen J.S."/>
            <person name="Pesole G."/>
            <person name="Phillippy A.M."/>
            <person name="Ponting C.P."/>
            <person name="Pop M."/>
            <person name="Porcelli D."/>
            <person name="Powell J.R."/>
            <person name="Prohaska S."/>
            <person name="Pruitt K."/>
            <person name="Puig M."/>
            <person name="Quesneville H."/>
            <person name="Ram K.R."/>
            <person name="Rand D."/>
            <person name="Rasmussen M.D."/>
            <person name="Reed L.K."/>
            <person name="Reenan R."/>
            <person name="Reily A."/>
            <person name="Remington K.A."/>
            <person name="Rieger T.T."/>
            <person name="Ritchie M.G."/>
            <person name="Robin C."/>
            <person name="Rogers Y.H."/>
            <person name="Rohde C."/>
            <person name="Rozas J."/>
            <person name="Rubenfield M.J."/>
            <person name="Ruiz A."/>
            <person name="Russo S."/>
            <person name="Salzberg S.L."/>
            <person name="Sanchez-Gracia A."/>
            <person name="Saranga D.J."/>
            <person name="Sato H."/>
            <person name="Schaeffer S.W."/>
            <person name="Schatz M.C."/>
            <person name="Schlenke T."/>
            <person name="Schwartz R."/>
            <person name="Segarra C."/>
            <person name="Singh R.S."/>
            <person name="Sirot L."/>
            <person name="Sirota M."/>
            <person name="Sisneros N.B."/>
            <person name="Smith C.D."/>
            <person name="Smith T.F."/>
            <person name="Spieth J."/>
            <person name="Stage D.E."/>
            <person name="Stark A."/>
            <person name="Stephan W."/>
            <person name="Strausberg R.L."/>
            <person name="Strempel S."/>
            <person name="Sturgill D."/>
            <person name="Sutton G."/>
            <person name="Sutton G.G."/>
            <person name="Tao W."/>
            <person name="Teichmann S."/>
            <person name="Tobari Y.N."/>
            <person name="Tomimura Y."/>
            <person name="Tsolas J.M."/>
            <person name="Valente V.L."/>
            <person name="Venter E."/>
            <person name="Venter J.C."/>
            <person name="Vicario S."/>
            <person name="Vieira F.G."/>
            <person name="Vilella A.J."/>
            <person name="Villasante A."/>
            <person name="Walenz B."/>
            <person name="Wang J."/>
            <person name="Wasserman M."/>
            <person name="Watts T."/>
            <person name="Wilson D."/>
            <person name="Wilson R.K."/>
            <person name="Wing R.A."/>
            <person name="Wolfner M.F."/>
            <person name="Wong A."/>
            <person name="Wong G.K."/>
            <person name="Wu C.I."/>
            <person name="Wu G."/>
            <person name="Yamamoto D."/>
            <person name="Yang H.P."/>
            <person name="Yang S.P."/>
            <person name="Yorke J.A."/>
            <person name="Yoshida K."/>
            <person name="Zdobnov E."/>
            <person name="Zhang P."/>
            <person name="Zhang Y."/>
            <person name="Zimin A.V."/>
            <person name="Baldwin J."/>
            <person name="Abdouelleil A."/>
            <person name="Abdulkadir J."/>
            <person name="Abebe A."/>
            <person name="Abera B."/>
            <person name="Abreu J."/>
            <person name="Acer S.C."/>
            <person name="Aftuck L."/>
            <person name="Alexander A."/>
            <person name="An P."/>
            <person name="Anderson E."/>
            <person name="Anderson S."/>
            <person name="Arachi H."/>
            <person name="Azer M."/>
            <person name="Bachantsang P."/>
            <person name="Barry A."/>
            <person name="Bayul T."/>
            <person name="Berlin A."/>
            <person name="Bessette D."/>
            <person name="Bloom T."/>
            <person name="Blye J."/>
            <person name="Boguslavskiy L."/>
            <person name="Bonnet C."/>
            <person name="Boukhgalter B."/>
            <person name="Bourzgui I."/>
            <person name="Brown A."/>
            <person name="Cahill P."/>
            <person name="Channer S."/>
            <person name="Cheshatsang Y."/>
            <person name="Chuda L."/>
            <person name="Citroen M."/>
            <person name="Collymore A."/>
            <person name="Cooke P."/>
            <person name="Costello M."/>
            <person name="D'Aco K."/>
            <person name="Daza R."/>
            <person name="De Haan G."/>
            <person name="DeGray S."/>
            <person name="DeMaso C."/>
            <person name="Dhargay N."/>
            <person name="Dooley K."/>
            <person name="Dooley E."/>
            <person name="Doricent M."/>
            <person name="Dorje P."/>
            <person name="Dorjee K."/>
            <person name="Dupes A."/>
            <person name="Elong R."/>
            <person name="Falk J."/>
            <person name="Farina A."/>
            <person name="Faro S."/>
            <person name="Ferguson D."/>
            <person name="Fisher S."/>
            <person name="Foley C.D."/>
            <person name="Franke A."/>
            <person name="Friedrich D."/>
            <person name="Gadbois L."/>
            <person name="Gearin G."/>
            <person name="Gearin C.R."/>
            <person name="Giannoukos G."/>
            <person name="Goode T."/>
            <person name="Graham J."/>
            <person name="Grandbois E."/>
            <person name="Grewal S."/>
            <person name="Gyaltsen K."/>
            <person name="Hafez N."/>
            <person name="Hagos B."/>
            <person name="Hall J."/>
            <person name="Henson C."/>
            <person name="Hollinger A."/>
            <person name="Honan T."/>
            <person name="Huard M.D."/>
            <person name="Hughes L."/>
            <person name="Hurhula B."/>
            <person name="Husby M.E."/>
            <person name="Kamat A."/>
            <person name="Kanga B."/>
            <person name="Kashin S."/>
            <person name="Khazanovich D."/>
            <person name="Kisner P."/>
            <person name="Lance K."/>
            <person name="Lara M."/>
            <person name="Lee W."/>
            <person name="Lennon N."/>
            <person name="Letendre F."/>
            <person name="LeVine R."/>
            <person name="Lipovsky A."/>
            <person name="Liu X."/>
            <person name="Liu J."/>
            <person name="Liu S."/>
            <person name="Lokyitsang T."/>
            <person name="Lokyitsang Y."/>
            <person name="Lubonja R."/>
            <person name="Lui A."/>
            <person name="MacDonald P."/>
            <person name="Magnisalis V."/>
            <person name="Maru K."/>
            <person name="Matthews C."/>
            <person name="McCusker W."/>
            <person name="McDonough S."/>
            <person name="Mehta T."/>
            <person name="Meldrim J."/>
            <person name="Meneus L."/>
            <person name="Mihai O."/>
            <person name="Mihalev A."/>
            <person name="Mihova T."/>
            <person name="Mittelman R."/>
            <person name="Mlenga V."/>
            <person name="Montmayeur A."/>
            <person name="Mulrain L."/>
            <person name="Navidi A."/>
            <person name="Naylor J."/>
            <person name="Negash T."/>
            <person name="Nguyen T."/>
            <person name="Nguyen N."/>
            <person name="Nicol R."/>
            <person name="Norbu C."/>
            <person name="Norbu N."/>
            <person name="Novod N."/>
            <person name="O'Neill B."/>
            <person name="Osman S."/>
            <person name="Markiewicz E."/>
            <person name="Oyono O.L."/>
            <person name="Patti C."/>
            <person name="Phunkhang P."/>
            <person name="Pierre F."/>
            <person name="Priest M."/>
            <person name="Raghuraman S."/>
            <person name="Rege F."/>
            <person name="Reyes R."/>
            <person name="Rise C."/>
            <person name="Rogov P."/>
            <person name="Ross K."/>
            <person name="Ryan E."/>
            <person name="Settipalli S."/>
            <person name="Shea T."/>
            <person name="Sherpa N."/>
            <person name="Shi L."/>
            <person name="Shih D."/>
            <person name="Sparrow T."/>
            <person name="Spaulding J."/>
            <person name="Stalker J."/>
            <person name="Stange-Thomann N."/>
            <person name="Stavropoulos S."/>
            <person name="Stone C."/>
            <person name="Strader C."/>
            <person name="Tesfaye S."/>
            <person name="Thomson T."/>
            <person name="Thoulutsang Y."/>
            <person name="Thoulutsang D."/>
            <person name="Topham K."/>
            <person name="Topping I."/>
            <person name="Tsamla T."/>
            <person name="Vassiliev H."/>
            <person name="Vo A."/>
            <person name="Wangchuk T."/>
            <person name="Wangdi T."/>
            <person name="Weiand M."/>
            <person name="Wilkinson J."/>
            <person name="Wilson A."/>
            <person name="Yadav S."/>
            <person name="Young G."/>
            <person name="Yu Q."/>
            <person name="Zembek L."/>
            <person name="Zhong D."/>
            <person name="Zimmer A."/>
            <person name="Zwirko Z."/>
            <person name="Jaffe D.B."/>
            <person name="Alvarez P."/>
            <person name="Brockman W."/>
            <person name="Butler J."/>
            <person name="Chin C."/>
            <person name="Gnerre S."/>
            <person name="Grabherr M."/>
            <person name="Kleber M."/>
            <person name="Mauceli E."/>
            <person name="MacCallum I."/>
        </authorList>
    </citation>
    <scope>NUCLEOTIDE SEQUENCE [LARGE SCALE GENOMIC DNA]</scope>
    <source>
        <strain evidence="5">Tucson 15010-1051.87</strain>
    </source>
</reference>
<protein>
    <submittedName>
        <fullName evidence="4">Uncharacterized protein</fullName>
    </submittedName>
</protein>
<dbReference type="AlphaFoldDB" id="B4M7U7"/>
<dbReference type="FunCoup" id="B4M7U7">
    <property type="interactions" value="1740"/>
</dbReference>
<dbReference type="SMR" id="B4M7U7"/>
<dbReference type="InterPro" id="IPR001680">
    <property type="entry name" value="WD40_rpt"/>
</dbReference>
<feature type="region of interest" description="Disordered" evidence="3">
    <location>
        <begin position="357"/>
        <end position="484"/>
    </location>
</feature>
<evidence type="ECO:0000313" key="4">
    <source>
        <dbReference type="EMBL" id="EDW62864.2"/>
    </source>
</evidence>
<evidence type="ECO:0000256" key="2">
    <source>
        <dbReference type="PROSITE-ProRule" id="PRU00221"/>
    </source>
</evidence>
<evidence type="ECO:0000313" key="5">
    <source>
        <dbReference type="Proteomes" id="UP000008792"/>
    </source>
</evidence>
<dbReference type="eggNOG" id="KOG0294">
    <property type="taxonomic scope" value="Eukaryota"/>
</dbReference>
<dbReference type="PROSITE" id="PS50082">
    <property type="entry name" value="WD_REPEATS_2"/>
    <property type="match status" value="1"/>
</dbReference>
<evidence type="ECO:0000256" key="1">
    <source>
        <dbReference type="ARBA" id="ARBA00045213"/>
    </source>
</evidence>
<accession>B4M7U7</accession>
<feature type="compositionally biased region" description="Acidic residues" evidence="3">
    <location>
        <begin position="390"/>
        <end position="401"/>
    </location>
</feature>
<evidence type="ECO:0000256" key="3">
    <source>
        <dbReference type="SAM" id="MobiDB-lite"/>
    </source>
</evidence>
<dbReference type="InterPro" id="IPR051959">
    <property type="entry name" value="PAK1-Kinase_Regulator"/>
</dbReference>
<keyword evidence="5" id="KW-1185">Reference proteome</keyword>
<name>B4M7U7_DROVI</name>
<feature type="repeat" description="WD" evidence="2">
    <location>
        <begin position="83"/>
        <end position="111"/>
    </location>
</feature>
<dbReference type="KEGG" id="dvi:6633855"/>
<dbReference type="OrthoDB" id="308449at2759"/>
<feature type="compositionally biased region" description="Basic and acidic residues" evidence="3">
    <location>
        <begin position="368"/>
        <end position="381"/>
    </location>
</feature>
<proteinExistence type="predicted"/>
<sequence>MTMLPQFEIIVGTYDEYLLGYQMAWRRDKKGSDKIQLKATFADRSHDGSVKCLAVHGHLVATGGLDDRIFVYDMRTRKQAHVLNMHTSTVNTLVFTSDASHLMSGSKDGHLIATRLANWSTEAEWTKPHNGKAVTHVACHPSSRLCLSLGADLVLNTWNLIKGRIAYRTNLKSKRSLGSSPDCLAWSAEGNYFSMAGPATFEIWNIGTASVMRQIKMPSKPICATWLDDKNCVAGLENGTIAWISLDSDETAAPNILPGHSNRVKAISFMHNTVVSISSVGEIKVWSCDLPGKQLSLITSASIDCRPTCMSLLDTTQFSRQHEDTRDRIDKQKTARIAARIEALESLRNRSYVSIEYDEDAGETDPMFGRDADGDSDRNESDDNIQQSDYDSDDSLGESDTSETKPRPRPKQRQAKAARAPPIAKRSGKRVPAQDNSESTEDFISLSPSEESARPRLATTPRVQKRNAPIAKSIPQQKRSKHAN</sequence>
<dbReference type="SUPFAM" id="SSF101908">
    <property type="entry name" value="Putative isomerase YbhE"/>
    <property type="match status" value="1"/>
</dbReference>